<evidence type="ECO:0000256" key="1">
    <source>
        <dbReference type="SAM" id="MobiDB-lite"/>
    </source>
</evidence>
<reference evidence="2" key="1">
    <citation type="journal article" date="2022" name="bioRxiv">
        <title>Sequencing and chromosome-scale assembly of the giantPleurodeles waltlgenome.</title>
        <authorList>
            <person name="Brown T."/>
            <person name="Elewa A."/>
            <person name="Iarovenko S."/>
            <person name="Subramanian E."/>
            <person name="Araus A.J."/>
            <person name="Petzold A."/>
            <person name="Susuki M."/>
            <person name="Suzuki K.-i.T."/>
            <person name="Hayashi T."/>
            <person name="Toyoda A."/>
            <person name="Oliveira C."/>
            <person name="Osipova E."/>
            <person name="Leigh N.D."/>
            <person name="Simon A."/>
            <person name="Yun M.H."/>
        </authorList>
    </citation>
    <scope>NUCLEOTIDE SEQUENCE</scope>
    <source>
        <strain evidence="2">20211129_DDA</strain>
        <tissue evidence="2">Liver</tissue>
    </source>
</reference>
<comment type="caution">
    <text evidence="2">The sequence shown here is derived from an EMBL/GenBank/DDBJ whole genome shotgun (WGS) entry which is preliminary data.</text>
</comment>
<dbReference type="Proteomes" id="UP001066276">
    <property type="component" value="Chromosome 3_1"/>
</dbReference>
<dbReference type="EMBL" id="JANPWB010000005">
    <property type="protein sequence ID" value="KAJ1189115.1"/>
    <property type="molecule type" value="Genomic_DNA"/>
</dbReference>
<feature type="compositionally biased region" description="Gly residues" evidence="1">
    <location>
        <begin position="113"/>
        <end position="122"/>
    </location>
</feature>
<protein>
    <submittedName>
        <fullName evidence="2">Uncharacterized protein</fullName>
    </submittedName>
</protein>
<name>A0AAV7UJC7_PLEWA</name>
<gene>
    <name evidence="2" type="ORF">NDU88_005866</name>
</gene>
<keyword evidence="3" id="KW-1185">Reference proteome</keyword>
<accession>A0AAV7UJC7</accession>
<dbReference type="AlphaFoldDB" id="A0AAV7UJC7"/>
<feature type="compositionally biased region" description="Basic and acidic residues" evidence="1">
    <location>
        <begin position="148"/>
        <end position="157"/>
    </location>
</feature>
<feature type="region of interest" description="Disordered" evidence="1">
    <location>
        <begin position="113"/>
        <end position="173"/>
    </location>
</feature>
<proteinExistence type="predicted"/>
<organism evidence="2 3">
    <name type="scientific">Pleurodeles waltl</name>
    <name type="common">Iberian ribbed newt</name>
    <dbReference type="NCBI Taxonomy" id="8319"/>
    <lineage>
        <taxon>Eukaryota</taxon>
        <taxon>Metazoa</taxon>
        <taxon>Chordata</taxon>
        <taxon>Craniata</taxon>
        <taxon>Vertebrata</taxon>
        <taxon>Euteleostomi</taxon>
        <taxon>Amphibia</taxon>
        <taxon>Batrachia</taxon>
        <taxon>Caudata</taxon>
        <taxon>Salamandroidea</taxon>
        <taxon>Salamandridae</taxon>
        <taxon>Pleurodelinae</taxon>
        <taxon>Pleurodeles</taxon>
    </lineage>
</organism>
<sequence>MVAPTCIYRARGFQTPAPAVSLQAITRRGPGPGESPRGALHGLRVPCGVLLAHGPVLRATPAYCCFVSGWLAPRAPNLARRGGLGVVAPTQTDACGGEHLTASLRRVLQGLTGSGCPAGGTGTQTKHQRPGQRLQPHRPQDGGGRASRTPDQRKGTDQRPPTSSVPGSSCIPD</sequence>
<evidence type="ECO:0000313" key="2">
    <source>
        <dbReference type="EMBL" id="KAJ1189115.1"/>
    </source>
</evidence>
<evidence type="ECO:0000313" key="3">
    <source>
        <dbReference type="Proteomes" id="UP001066276"/>
    </source>
</evidence>